<organism evidence="2">
    <name type="scientific">Medioppia subpectinata</name>
    <dbReference type="NCBI Taxonomy" id="1979941"/>
    <lineage>
        <taxon>Eukaryota</taxon>
        <taxon>Metazoa</taxon>
        <taxon>Ecdysozoa</taxon>
        <taxon>Arthropoda</taxon>
        <taxon>Chelicerata</taxon>
        <taxon>Arachnida</taxon>
        <taxon>Acari</taxon>
        <taxon>Acariformes</taxon>
        <taxon>Sarcoptiformes</taxon>
        <taxon>Oribatida</taxon>
        <taxon>Brachypylina</taxon>
        <taxon>Oppioidea</taxon>
        <taxon>Oppiidae</taxon>
        <taxon>Medioppia</taxon>
    </lineage>
</organism>
<feature type="non-terminal residue" evidence="2">
    <location>
        <position position="91"/>
    </location>
</feature>
<dbReference type="EMBL" id="OC914562">
    <property type="protein sequence ID" value="CAD7651810.1"/>
    <property type="molecule type" value="Genomic_DNA"/>
</dbReference>
<evidence type="ECO:0000256" key="1">
    <source>
        <dbReference type="SAM" id="MobiDB-lite"/>
    </source>
</evidence>
<protein>
    <submittedName>
        <fullName evidence="2">Uncharacterized protein</fullName>
    </submittedName>
</protein>
<dbReference type="EMBL" id="CAJPIZ010059987">
    <property type="protein sequence ID" value="CAG2123598.1"/>
    <property type="molecule type" value="Genomic_DNA"/>
</dbReference>
<dbReference type="Proteomes" id="UP000759131">
    <property type="component" value="Unassembled WGS sequence"/>
</dbReference>
<name>A0A7R9M1V5_9ACAR</name>
<proteinExistence type="predicted"/>
<gene>
    <name evidence="2" type="ORF">OSB1V03_LOCUS23543</name>
</gene>
<sequence>MIQDGSKSVSAKKTAKESISESNKDGIAYQCLLKNELLGAGIEDMKEHTEERKIFLPLESKNLFRYRVRESDSLNEPTSPYSLSPVSSKSQ</sequence>
<evidence type="ECO:0000313" key="3">
    <source>
        <dbReference type="Proteomes" id="UP000759131"/>
    </source>
</evidence>
<accession>A0A7R9M1V5</accession>
<feature type="compositionally biased region" description="Polar residues" evidence="1">
    <location>
        <begin position="1"/>
        <end position="11"/>
    </location>
</feature>
<dbReference type="AlphaFoldDB" id="A0A7R9M1V5"/>
<keyword evidence="3" id="KW-1185">Reference proteome</keyword>
<feature type="compositionally biased region" description="Low complexity" evidence="1">
    <location>
        <begin position="77"/>
        <end position="91"/>
    </location>
</feature>
<evidence type="ECO:0000313" key="2">
    <source>
        <dbReference type="EMBL" id="CAD7651810.1"/>
    </source>
</evidence>
<dbReference type="OrthoDB" id="10263272at2759"/>
<feature type="region of interest" description="Disordered" evidence="1">
    <location>
        <begin position="1"/>
        <end position="21"/>
    </location>
</feature>
<reference evidence="2" key="1">
    <citation type="submission" date="2020-11" db="EMBL/GenBank/DDBJ databases">
        <authorList>
            <person name="Tran Van P."/>
        </authorList>
    </citation>
    <scope>NUCLEOTIDE SEQUENCE</scope>
</reference>
<feature type="region of interest" description="Disordered" evidence="1">
    <location>
        <begin position="69"/>
        <end position="91"/>
    </location>
</feature>